<sequence length="160" mass="17767">MLKDNISQRECSGPLIAFIQTLKRQVGNGNGARQSSSNGLLTNNNSTRSFSNNKNSLSLVKKEGEVKIADSDHDGGCDTTIKNKKRPRDIIDSQMYLLLDKCPFECSVNRKIARGTYISTYVDLDLAYYGLVRMTENVSFSTSLSKHLLGKSCCYLRLGT</sequence>
<feature type="compositionally biased region" description="Low complexity" evidence="1">
    <location>
        <begin position="35"/>
        <end position="54"/>
    </location>
</feature>
<evidence type="ECO:0000256" key="1">
    <source>
        <dbReference type="SAM" id="MobiDB-lite"/>
    </source>
</evidence>
<dbReference type="EMBL" id="CAEX01007753">
    <property type="protein sequence ID" value="CCD21483.1"/>
    <property type="molecule type" value="Genomic_DNA"/>
</dbReference>
<protein>
    <submittedName>
        <fullName evidence="2">Uncharacterized protein</fullName>
    </submittedName>
</protein>
<organism evidence="2 3">
    <name type="scientific">Trypanosoma vivax (strain Y486)</name>
    <dbReference type="NCBI Taxonomy" id="1055687"/>
    <lineage>
        <taxon>Eukaryota</taxon>
        <taxon>Discoba</taxon>
        <taxon>Euglenozoa</taxon>
        <taxon>Kinetoplastea</taxon>
        <taxon>Metakinetoplastina</taxon>
        <taxon>Trypanosomatida</taxon>
        <taxon>Trypanosomatidae</taxon>
        <taxon>Trypanosoma</taxon>
        <taxon>Duttonella</taxon>
    </lineage>
</organism>
<feature type="region of interest" description="Disordered" evidence="1">
    <location>
        <begin position="27"/>
        <end position="54"/>
    </location>
</feature>
<keyword evidence="3" id="KW-1185">Reference proteome</keyword>
<gene>
    <name evidence="2" type="ORF">TvY486_0043860</name>
</gene>
<evidence type="ECO:0000313" key="3">
    <source>
        <dbReference type="Proteomes" id="UP000009027"/>
    </source>
</evidence>
<evidence type="ECO:0000313" key="2">
    <source>
        <dbReference type="EMBL" id="CCD21483.1"/>
    </source>
</evidence>
<dbReference type="AlphaFoldDB" id="F9WV77"/>
<dbReference type="VEuPathDB" id="TriTrypDB:TvY486_0043860"/>
<proteinExistence type="predicted"/>
<accession>F9WV77</accession>
<reference evidence="2 3" key="1">
    <citation type="journal article" date="2012" name="Proc. Natl. Acad. Sci. U.S.A.">
        <title>Antigenic diversity is generated by distinct evolutionary mechanisms in African trypanosome species.</title>
        <authorList>
            <person name="Jackson A.P."/>
            <person name="Berry A."/>
            <person name="Aslett M."/>
            <person name="Allison H.C."/>
            <person name="Burton P."/>
            <person name="Vavrova-Anderson J."/>
            <person name="Brown R."/>
            <person name="Browne H."/>
            <person name="Corton N."/>
            <person name="Hauser H."/>
            <person name="Gamble J."/>
            <person name="Gilderthorp R."/>
            <person name="Marcello L."/>
            <person name="McQuillan J."/>
            <person name="Otto T.D."/>
            <person name="Quail M.A."/>
            <person name="Sanders M.J."/>
            <person name="van Tonder A."/>
            <person name="Ginger M.L."/>
            <person name="Field M.C."/>
            <person name="Barry J.D."/>
            <person name="Hertz-Fowler C."/>
            <person name="Berriman M."/>
        </authorList>
    </citation>
    <scope>NUCLEOTIDE SEQUENCE</scope>
    <source>
        <strain evidence="2 3">Y486</strain>
    </source>
</reference>
<dbReference type="Proteomes" id="UP000009027">
    <property type="component" value="Unassembled WGS sequence"/>
</dbReference>
<feature type="non-terminal residue" evidence="2">
    <location>
        <position position="160"/>
    </location>
</feature>
<name>F9WV77_TRYVY</name>